<evidence type="ECO:0000313" key="3">
    <source>
        <dbReference type="EMBL" id="KAK5950182.1"/>
    </source>
</evidence>
<feature type="region of interest" description="Disordered" evidence="1">
    <location>
        <begin position="386"/>
        <end position="407"/>
    </location>
</feature>
<organism evidence="3 4">
    <name type="scientific">Knufia fluminis</name>
    <dbReference type="NCBI Taxonomy" id="191047"/>
    <lineage>
        <taxon>Eukaryota</taxon>
        <taxon>Fungi</taxon>
        <taxon>Dikarya</taxon>
        <taxon>Ascomycota</taxon>
        <taxon>Pezizomycotina</taxon>
        <taxon>Eurotiomycetes</taxon>
        <taxon>Chaetothyriomycetidae</taxon>
        <taxon>Chaetothyriales</taxon>
        <taxon>Trichomeriaceae</taxon>
        <taxon>Knufia</taxon>
    </lineage>
</organism>
<feature type="chain" id="PRO_5043052234" evidence="2">
    <location>
        <begin position="17"/>
        <end position="407"/>
    </location>
</feature>
<evidence type="ECO:0000256" key="1">
    <source>
        <dbReference type="SAM" id="MobiDB-lite"/>
    </source>
</evidence>
<sequence length="407" mass="40388">MKTFTCLLALAAAANAHMIMKTPTPAGSPNNSPLDASGSDYPCKGAGGQVAGATENTMVVGVPQTLSFTGSAVHGGGSCQVSIADTINPDRNTKFMVIHSIEGGCPANVAGNLPEDPSGSGAATFQYTIPDHPDIAPGKQYTLAWTWNNKVGNREMYMNCALVKVEAASKKRYAPSNMPVSKRQAAPLPDMFVANIGNGCTVPEGVDVKYPNPGASVEQAQGANLGAPQGNCGPVGNDSPPAGGPPAGTSASSPGATSAPAVSNSVAPVAPSSTGDSGQYTQTGGGVFATVPADGSSATQAPVATSAAAATTATSAAAPVGTGSAAPPSTGSCEVGAWDCSADGKSFSRCVAGGTWSASIPMAAGMSCTPGVSMNFAYNASAKSNAKRDLRSHVSRRRHNAHGAALS</sequence>
<comment type="caution">
    <text evidence="3">The sequence shown here is derived from an EMBL/GenBank/DDBJ whole genome shotgun (WGS) entry which is preliminary data.</text>
</comment>
<proteinExistence type="predicted"/>
<dbReference type="Proteomes" id="UP001316803">
    <property type="component" value="Unassembled WGS sequence"/>
</dbReference>
<dbReference type="PANTHER" id="PTHR36182:SF2">
    <property type="entry name" value="LYTIC POLYSACCHARIDE MONOOXYGENASE"/>
    <property type="match status" value="1"/>
</dbReference>
<feature type="compositionally biased region" description="Low complexity" evidence="1">
    <location>
        <begin position="247"/>
        <end position="274"/>
    </location>
</feature>
<feature type="signal peptide" evidence="2">
    <location>
        <begin position="1"/>
        <end position="16"/>
    </location>
</feature>
<accession>A0AAN8IJG8</accession>
<keyword evidence="2" id="KW-0732">Signal</keyword>
<evidence type="ECO:0000313" key="4">
    <source>
        <dbReference type="Proteomes" id="UP001316803"/>
    </source>
</evidence>
<dbReference type="EMBL" id="JAKLMC020000029">
    <property type="protein sequence ID" value="KAK5950182.1"/>
    <property type="molecule type" value="Genomic_DNA"/>
</dbReference>
<protein>
    <submittedName>
        <fullName evidence="3">Uncharacterized protein</fullName>
    </submittedName>
</protein>
<evidence type="ECO:0000256" key="2">
    <source>
        <dbReference type="SAM" id="SignalP"/>
    </source>
</evidence>
<keyword evidence="4" id="KW-1185">Reference proteome</keyword>
<gene>
    <name evidence="3" type="ORF">OHC33_008897</name>
</gene>
<dbReference type="AlphaFoldDB" id="A0AAN8IJG8"/>
<name>A0AAN8IJG8_9EURO</name>
<dbReference type="Gene3D" id="2.70.50.70">
    <property type="match status" value="1"/>
</dbReference>
<reference evidence="3 4" key="1">
    <citation type="submission" date="2022-12" db="EMBL/GenBank/DDBJ databases">
        <title>Genomic features and morphological characterization of a novel Knufia sp. strain isolated from spacecraft assembly facility.</title>
        <authorList>
            <person name="Teixeira M."/>
            <person name="Chander A.M."/>
            <person name="Stajich J.E."/>
            <person name="Venkateswaran K."/>
        </authorList>
    </citation>
    <scope>NUCLEOTIDE SEQUENCE [LARGE SCALE GENOMIC DNA]</scope>
    <source>
        <strain evidence="3 4">FJI-L2-BK-P2</strain>
    </source>
</reference>
<dbReference type="PANTHER" id="PTHR36182">
    <property type="entry name" value="PROTEIN, PUTATIVE (AFU_ORTHOLOGUE AFUA_6G10930)-RELATED"/>
    <property type="match status" value="1"/>
</dbReference>
<feature type="region of interest" description="Disordered" evidence="1">
    <location>
        <begin position="211"/>
        <end position="286"/>
    </location>
</feature>